<dbReference type="EMBL" id="CFOE01000290">
    <property type="protein sequence ID" value="CFE39909.1"/>
    <property type="molecule type" value="Genomic_DNA"/>
</dbReference>
<evidence type="ECO:0000313" key="6">
    <source>
        <dbReference type="Proteomes" id="UP000046947"/>
    </source>
</evidence>
<protein>
    <submittedName>
        <fullName evidence="4">Uncharacterized protein</fullName>
    </submittedName>
</protein>
<reference evidence="5 6" key="2">
    <citation type="submission" date="2015-03" db="EMBL/GenBank/DDBJ databases">
        <authorList>
            <consortium name="Pathogen Informatics"/>
        </authorList>
    </citation>
    <scope>NUCLEOTIDE SEQUENCE [LARGE SCALE GENOMIC DNA]</scope>
    <source>
        <strain evidence="2 7">G09901357</strain>
        <strain evidence="3 6">H09601792</strain>
        <strain evidence="5">K00500041</strain>
    </source>
</reference>
<evidence type="ECO:0000313" key="2">
    <source>
        <dbReference type="EMBL" id="CFE39909.1"/>
    </source>
</evidence>
<dbReference type="Proteomes" id="UP000038802">
    <property type="component" value="Unassembled WGS sequence"/>
</dbReference>
<dbReference type="EMBL" id="CFOH01000594">
    <property type="protein sequence ID" value="CFE62330.1"/>
    <property type="molecule type" value="Genomic_DNA"/>
</dbReference>
<evidence type="ECO:0000313" key="4">
    <source>
        <dbReference type="EMBL" id="COW02009.1"/>
    </source>
</evidence>
<dbReference type="EMBL" id="CSAE01000282">
    <property type="protein sequence ID" value="COW02009.1"/>
    <property type="molecule type" value="Genomic_DNA"/>
</dbReference>
<accession>A0A0T9YR16</accession>
<evidence type="ECO:0000313" key="3">
    <source>
        <dbReference type="EMBL" id="CFE62330.1"/>
    </source>
</evidence>
<feature type="compositionally biased region" description="Low complexity" evidence="1">
    <location>
        <begin position="46"/>
        <end position="61"/>
    </location>
</feature>
<proteinExistence type="predicted"/>
<sequence length="88" mass="9354">MSWVNTTREPVPNRDSTVSNTLRSSDCASSTMTNESCNERPRMWVSGSTSSMPRDSTSSSTAGLASPSRVSKTACAHGPIFSLSLPGR</sequence>
<evidence type="ECO:0000313" key="5">
    <source>
        <dbReference type="Proteomes" id="UP000038802"/>
    </source>
</evidence>
<evidence type="ECO:0000313" key="7">
    <source>
        <dbReference type="Proteomes" id="UP000048289"/>
    </source>
</evidence>
<dbReference type="Proteomes" id="UP000048289">
    <property type="component" value="Unassembled WGS sequence"/>
</dbReference>
<reference evidence="4" key="1">
    <citation type="submission" date="2015-03" db="EMBL/GenBank/DDBJ databases">
        <authorList>
            <person name="Murphy D."/>
        </authorList>
    </citation>
    <scope>NUCLEOTIDE SEQUENCE [LARGE SCALE GENOMIC DNA]</scope>
    <source>
        <strain evidence="4">K00500041</strain>
    </source>
</reference>
<name>A0A0T9YR16_MYCTX</name>
<organism evidence="4 5">
    <name type="scientific">Mycobacterium tuberculosis</name>
    <dbReference type="NCBI Taxonomy" id="1773"/>
    <lineage>
        <taxon>Bacteria</taxon>
        <taxon>Bacillati</taxon>
        <taxon>Actinomycetota</taxon>
        <taxon>Actinomycetes</taxon>
        <taxon>Mycobacteriales</taxon>
        <taxon>Mycobacteriaceae</taxon>
        <taxon>Mycobacterium</taxon>
        <taxon>Mycobacterium tuberculosis complex</taxon>
    </lineage>
</organism>
<dbReference type="Proteomes" id="UP000046947">
    <property type="component" value="Unassembled WGS sequence"/>
</dbReference>
<evidence type="ECO:0000256" key="1">
    <source>
        <dbReference type="SAM" id="MobiDB-lite"/>
    </source>
</evidence>
<gene>
    <name evidence="2" type="ORF">ERS007681_02298</name>
    <name evidence="3" type="ORF">ERS007688_03038</name>
    <name evidence="4" type="ORF">ERS007703_02541</name>
</gene>
<feature type="compositionally biased region" description="Polar residues" evidence="1">
    <location>
        <begin position="1"/>
        <end position="36"/>
    </location>
</feature>
<feature type="region of interest" description="Disordered" evidence="1">
    <location>
        <begin position="1"/>
        <end position="88"/>
    </location>
</feature>
<dbReference type="AlphaFoldDB" id="A0A0T9YR16"/>